<evidence type="ECO:0000313" key="2">
    <source>
        <dbReference type="EMBL" id="GMT03249.1"/>
    </source>
</evidence>
<comment type="caution">
    <text evidence="2">The sequence shown here is derived from an EMBL/GenBank/DDBJ whole genome shotgun (WGS) entry which is preliminary data.</text>
</comment>
<gene>
    <name evidence="2" type="ORF">PENTCL1PPCAC_25423</name>
</gene>
<dbReference type="InterPro" id="IPR016024">
    <property type="entry name" value="ARM-type_fold"/>
</dbReference>
<name>A0AAV5UAV7_9BILA</name>
<accession>A0AAV5UAV7</accession>
<evidence type="ECO:0000313" key="3">
    <source>
        <dbReference type="Proteomes" id="UP001432027"/>
    </source>
</evidence>
<sequence>SAPATPLGMGTAPPPTMMYPHAPPATPMQPTYQHHGYASGSSTPIHRNVYSPARSKAVIGMDNTAAWLAQQHPQLGAPGTPGHGSRAPSVMSTMTGFNDDAISVMSIGSNIVELQPTTSHQTENIDPARTASAIEEARTLALRMTQQPEHAVRTASELARLLNTANPERFPKDVLDWLIAVTVDALCSIHALQLDLKRAYDIMGSLFWALHSLTSISYQMRESFFVIAHGRGRINQVLNIISQALKIEDPTGSGVFRRSLVFLNLLVREEHRSQYSKEITKMLSKDDHLFSVMFIQMSNKQLATIVEFVCRMLGFGDRRKFREKINESKIRFLLTGTQTHEGVLNRFIRKNDSSTTHNTLRIIELLVRNDPKQTPHEVNIQKWFIEQNVFGLLYKCICMNDYKVMHTSLQIFATLVGSQHITEDGAKWIAVLLTTQLCPRKDEMMKSMQIRNSIIHTLYILSKMRIAVRRLLVDTDGFNYACHIVQNFATKECIAVAGKFDLLESSLVFLLLQLKLDFTAEQSAQLWTERGEKTQLTSRFFDPSFVSCLLNILVCESTDYMLKTRSVQVMADGIGLSPDRFAPLLVSAIDGFKGENVIAALFNAISTAMRTCTNSSLAFIRSSFDLLGHLIEDPGLIGCLSDLARSSIHQFPLNILFSTSFENDEIMIKKVLLVCGKLAADPELQQAWAQHRDRFSKLELSGNYKIAQLAAHILGMIGIEGENDFSMSYANAFL</sequence>
<feature type="compositionally biased region" description="Pro residues" evidence="1">
    <location>
        <begin position="12"/>
        <end position="27"/>
    </location>
</feature>
<organism evidence="2 3">
    <name type="scientific">Pristionchus entomophagus</name>
    <dbReference type="NCBI Taxonomy" id="358040"/>
    <lineage>
        <taxon>Eukaryota</taxon>
        <taxon>Metazoa</taxon>
        <taxon>Ecdysozoa</taxon>
        <taxon>Nematoda</taxon>
        <taxon>Chromadorea</taxon>
        <taxon>Rhabditida</taxon>
        <taxon>Rhabditina</taxon>
        <taxon>Diplogasteromorpha</taxon>
        <taxon>Diplogasteroidea</taxon>
        <taxon>Neodiplogasteridae</taxon>
        <taxon>Pristionchus</taxon>
    </lineage>
</organism>
<dbReference type="Proteomes" id="UP001432027">
    <property type="component" value="Unassembled WGS sequence"/>
</dbReference>
<evidence type="ECO:0000256" key="1">
    <source>
        <dbReference type="SAM" id="MobiDB-lite"/>
    </source>
</evidence>
<feature type="region of interest" description="Disordered" evidence="1">
    <location>
        <begin position="1"/>
        <end position="40"/>
    </location>
</feature>
<protein>
    <submittedName>
        <fullName evidence="2">Uncharacterized protein</fullName>
    </submittedName>
</protein>
<dbReference type="AlphaFoldDB" id="A0AAV5UAV7"/>
<dbReference type="SUPFAM" id="SSF48371">
    <property type="entry name" value="ARM repeat"/>
    <property type="match status" value="1"/>
</dbReference>
<dbReference type="EMBL" id="BTSX01000006">
    <property type="protein sequence ID" value="GMT03249.1"/>
    <property type="molecule type" value="Genomic_DNA"/>
</dbReference>
<feature type="non-terminal residue" evidence="2">
    <location>
        <position position="1"/>
    </location>
</feature>
<proteinExistence type="predicted"/>
<keyword evidence="3" id="KW-1185">Reference proteome</keyword>
<reference evidence="2" key="1">
    <citation type="submission" date="2023-10" db="EMBL/GenBank/DDBJ databases">
        <title>Genome assembly of Pristionchus species.</title>
        <authorList>
            <person name="Yoshida K."/>
            <person name="Sommer R.J."/>
        </authorList>
    </citation>
    <scope>NUCLEOTIDE SEQUENCE</scope>
    <source>
        <strain evidence="2">RS0144</strain>
    </source>
</reference>